<evidence type="ECO:0000313" key="2">
    <source>
        <dbReference type="EMBL" id="TFK87767.1"/>
    </source>
</evidence>
<feature type="compositionally biased region" description="Basic and acidic residues" evidence="1">
    <location>
        <begin position="608"/>
        <end position="618"/>
    </location>
</feature>
<name>A0A5C3PFI1_9APHY</name>
<reference evidence="2 3" key="1">
    <citation type="journal article" date="2019" name="Nat. Ecol. Evol.">
        <title>Megaphylogeny resolves global patterns of mushroom evolution.</title>
        <authorList>
            <person name="Varga T."/>
            <person name="Krizsan K."/>
            <person name="Foldi C."/>
            <person name="Dima B."/>
            <person name="Sanchez-Garcia M."/>
            <person name="Sanchez-Ramirez S."/>
            <person name="Szollosi G.J."/>
            <person name="Szarkandi J.G."/>
            <person name="Papp V."/>
            <person name="Albert L."/>
            <person name="Andreopoulos W."/>
            <person name="Angelini C."/>
            <person name="Antonin V."/>
            <person name="Barry K.W."/>
            <person name="Bougher N.L."/>
            <person name="Buchanan P."/>
            <person name="Buyck B."/>
            <person name="Bense V."/>
            <person name="Catcheside P."/>
            <person name="Chovatia M."/>
            <person name="Cooper J."/>
            <person name="Damon W."/>
            <person name="Desjardin D."/>
            <person name="Finy P."/>
            <person name="Geml J."/>
            <person name="Haridas S."/>
            <person name="Hughes K."/>
            <person name="Justo A."/>
            <person name="Karasinski D."/>
            <person name="Kautmanova I."/>
            <person name="Kiss B."/>
            <person name="Kocsube S."/>
            <person name="Kotiranta H."/>
            <person name="LaButti K.M."/>
            <person name="Lechner B.E."/>
            <person name="Liimatainen K."/>
            <person name="Lipzen A."/>
            <person name="Lukacs Z."/>
            <person name="Mihaltcheva S."/>
            <person name="Morgado L.N."/>
            <person name="Niskanen T."/>
            <person name="Noordeloos M.E."/>
            <person name="Ohm R.A."/>
            <person name="Ortiz-Santana B."/>
            <person name="Ovrebo C."/>
            <person name="Racz N."/>
            <person name="Riley R."/>
            <person name="Savchenko A."/>
            <person name="Shiryaev A."/>
            <person name="Soop K."/>
            <person name="Spirin V."/>
            <person name="Szebenyi C."/>
            <person name="Tomsovsky M."/>
            <person name="Tulloss R.E."/>
            <person name="Uehling J."/>
            <person name="Grigoriev I.V."/>
            <person name="Vagvolgyi C."/>
            <person name="Papp T."/>
            <person name="Martin F.M."/>
            <person name="Miettinen O."/>
            <person name="Hibbett D.S."/>
            <person name="Nagy L.G."/>
        </authorList>
    </citation>
    <scope>NUCLEOTIDE SEQUENCE [LARGE SCALE GENOMIC DNA]</scope>
    <source>
        <strain evidence="2 3">HHB13444</strain>
    </source>
</reference>
<proteinExistence type="predicted"/>
<dbReference type="Proteomes" id="UP000308197">
    <property type="component" value="Unassembled WGS sequence"/>
</dbReference>
<dbReference type="AlphaFoldDB" id="A0A5C3PFI1"/>
<dbReference type="STRING" id="1314778.A0A5C3PFI1"/>
<feature type="region of interest" description="Disordered" evidence="1">
    <location>
        <begin position="1"/>
        <end position="226"/>
    </location>
</feature>
<sequence length="629" mass="69939">MTAPKRARRAAENVSEEALVADTPPDDTSRRYNTRAGTRVRHPGAHPGLNWEADLREKEAAEAERTHKKAREDSLKDAKARDLELEAADLEDERYLEASTARGYRMTASGNARREVAAHQSSGTSGSEFQDDDEAGGASSGEQDDELEEEEEEIVMRAKAKAKGTGKYTKGKEKEKQPANRKTNAQRRGEKRVNTRGRIDSARPAKAAQLPKETPPDSDRTPTQRPVSDMVSFDALHIHNTPTPTPSTSHRTSVQVAPAHRRLHFLPTYEDREDLGSQNMDATVAPEWNLGGFRDEDAAATRQSIVGRRRGRPAPTLAVVNMDADPSAKPKTKRRTGETMPSSKSLSAANLPPAIYAFYESKLLPTCYDIYGAFKDPWTINPKTPNDPTKQKPPSLVDILTMLLNEFSIDGDKHVVEESDLVFRVTRQRLINWRDGFLSRALTVVKEGYHTFLAQHKAATRCNATIADIITWTDDALDRAGGEAWWEYPITAQNSEAQGMFKSKYMLRTFGPHLAVVNESRLEEEKPQFGALAMAAAAVEVAFLCYRTGTYAAPEGNFEKIDGAQLSAKWVSGGVIRLYNKQSRWVSMMVAAQALANARGRKRTRSHKFVDQHDRDMEPDASSPVRPED</sequence>
<evidence type="ECO:0000256" key="1">
    <source>
        <dbReference type="SAM" id="MobiDB-lite"/>
    </source>
</evidence>
<organism evidence="2 3">
    <name type="scientific">Polyporus arcularius HHB13444</name>
    <dbReference type="NCBI Taxonomy" id="1314778"/>
    <lineage>
        <taxon>Eukaryota</taxon>
        <taxon>Fungi</taxon>
        <taxon>Dikarya</taxon>
        <taxon>Basidiomycota</taxon>
        <taxon>Agaricomycotina</taxon>
        <taxon>Agaricomycetes</taxon>
        <taxon>Polyporales</taxon>
        <taxon>Polyporaceae</taxon>
        <taxon>Polyporus</taxon>
    </lineage>
</organism>
<dbReference type="EMBL" id="ML211140">
    <property type="protein sequence ID" value="TFK87767.1"/>
    <property type="molecule type" value="Genomic_DNA"/>
</dbReference>
<dbReference type="InParanoid" id="A0A5C3PFI1"/>
<feature type="compositionally biased region" description="Acidic residues" evidence="1">
    <location>
        <begin position="85"/>
        <end position="94"/>
    </location>
</feature>
<gene>
    <name evidence="2" type="ORF">K466DRAFT_565190</name>
</gene>
<feature type="compositionally biased region" description="Basic and acidic residues" evidence="1">
    <location>
        <begin position="53"/>
        <end position="84"/>
    </location>
</feature>
<accession>A0A5C3PFI1</accession>
<feature type="compositionally biased region" description="Acidic residues" evidence="1">
    <location>
        <begin position="142"/>
        <end position="153"/>
    </location>
</feature>
<feature type="region of interest" description="Disordered" evidence="1">
    <location>
        <begin position="601"/>
        <end position="629"/>
    </location>
</feature>
<feature type="compositionally biased region" description="Polar residues" evidence="1">
    <location>
        <begin position="119"/>
        <end position="128"/>
    </location>
</feature>
<feature type="region of interest" description="Disordered" evidence="1">
    <location>
        <begin position="325"/>
        <end position="346"/>
    </location>
</feature>
<protein>
    <submittedName>
        <fullName evidence="2">Uncharacterized protein</fullName>
    </submittedName>
</protein>
<keyword evidence="3" id="KW-1185">Reference proteome</keyword>
<evidence type="ECO:0000313" key="3">
    <source>
        <dbReference type="Proteomes" id="UP000308197"/>
    </source>
</evidence>
<feature type="compositionally biased region" description="Basic and acidic residues" evidence="1">
    <location>
        <begin position="187"/>
        <end position="203"/>
    </location>
</feature>